<dbReference type="PANTHER" id="PTHR13780">
    <property type="entry name" value="AMP-ACTIVATED PROTEIN KINASE, GAMMA REGULATORY SUBUNIT"/>
    <property type="match status" value="1"/>
</dbReference>
<proteinExistence type="inferred from homology"/>
<evidence type="ECO:0000256" key="2">
    <source>
        <dbReference type="ARBA" id="ARBA00022737"/>
    </source>
</evidence>
<evidence type="ECO:0000259" key="5">
    <source>
        <dbReference type="PROSITE" id="PS51371"/>
    </source>
</evidence>
<dbReference type="PROSITE" id="PS51371">
    <property type="entry name" value="CBS"/>
    <property type="match status" value="1"/>
</dbReference>
<dbReference type="GeneID" id="17250927"/>
<dbReference type="Gene3D" id="3.10.580.10">
    <property type="entry name" value="CBS-domain"/>
    <property type="match status" value="1"/>
</dbReference>
<evidence type="ECO:0000256" key="4">
    <source>
        <dbReference type="PROSITE-ProRule" id="PRU00703"/>
    </source>
</evidence>
<keyword evidence="3 4" id="KW-0129">CBS domain</keyword>
<dbReference type="Proteomes" id="UP000013827">
    <property type="component" value="Unassembled WGS sequence"/>
</dbReference>
<dbReference type="InterPro" id="IPR000644">
    <property type="entry name" value="CBS_dom"/>
</dbReference>
<feature type="domain" description="CBS" evidence="5">
    <location>
        <begin position="16"/>
        <end position="77"/>
    </location>
</feature>
<evidence type="ECO:0000256" key="3">
    <source>
        <dbReference type="ARBA" id="ARBA00023122"/>
    </source>
</evidence>
<evidence type="ECO:0000256" key="1">
    <source>
        <dbReference type="ARBA" id="ARBA00006750"/>
    </source>
</evidence>
<evidence type="ECO:0000313" key="6">
    <source>
        <dbReference type="EnsemblProtists" id="EOD04778"/>
    </source>
</evidence>
<dbReference type="InterPro" id="IPR046342">
    <property type="entry name" value="CBS_dom_sf"/>
</dbReference>
<dbReference type="Pfam" id="PF00571">
    <property type="entry name" value="CBS"/>
    <property type="match status" value="1"/>
</dbReference>
<reference evidence="7" key="1">
    <citation type="journal article" date="2013" name="Nature">
        <title>Pan genome of the phytoplankton Emiliania underpins its global distribution.</title>
        <authorList>
            <person name="Read B.A."/>
            <person name="Kegel J."/>
            <person name="Klute M.J."/>
            <person name="Kuo A."/>
            <person name="Lefebvre S.C."/>
            <person name="Maumus F."/>
            <person name="Mayer C."/>
            <person name="Miller J."/>
            <person name="Monier A."/>
            <person name="Salamov A."/>
            <person name="Young J."/>
            <person name="Aguilar M."/>
            <person name="Claverie J.M."/>
            <person name="Frickenhaus S."/>
            <person name="Gonzalez K."/>
            <person name="Herman E.K."/>
            <person name="Lin Y.C."/>
            <person name="Napier J."/>
            <person name="Ogata H."/>
            <person name="Sarno A.F."/>
            <person name="Shmutz J."/>
            <person name="Schroeder D."/>
            <person name="de Vargas C."/>
            <person name="Verret F."/>
            <person name="von Dassow P."/>
            <person name="Valentin K."/>
            <person name="Van de Peer Y."/>
            <person name="Wheeler G."/>
            <person name="Dacks J.B."/>
            <person name="Delwiche C.F."/>
            <person name="Dyhrman S.T."/>
            <person name="Glockner G."/>
            <person name="John U."/>
            <person name="Richards T."/>
            <person name="Worden A.Z."/>
            <person name="Zhang X."/>
            <person name="Grigoriev I.V."/>
            <person name="Allen A.E."/>
            <person name="Bidle K."/>
            <person name="Borodovsky M."/>
            <person name="Bowler C."/>
            <person name="Brownlee C."/>
            <person name="Cock J.M."/>
            <person name="Elias M."/>
            <person name="Gladyshev V.N."/>
            <person name="Groth M."/>
            <person name="Guda C."/>
            <person name="Hadaegh A."/>
            <person name="Iglesias-Rodriguez M.D."/>
            <person name="Jenkins J."/>
            <person name="Jones B.M."/>
            <person name="Lawson T."/>
            <person name="Leese F."/>
            <person name="Lindquist E."/>
            <person name="Lobanov A."/>
            <person name="Lomsadze A."/>
            <person name="Malik S.B."/>
            <person name="Marsh M.E."/>
            <person name="Mackinder L."/>
            <person name="Mock T."/>
            <person name="Mueller-Roeber B."/>
            <person name="Pagarete A."/>
            <person name="Parker M."/>
            <person name="Probert I."/>
            <person name="Quesneville H."/>
            <person name="Raines C."/>
            <person name="Rensing S.A."/>
            <person name="Riano-Pachon D.M."/>
            <person name="Richier S."/>
            <person name="Rokitta S."/>
            <person name="Shiraiwa Y."/>
            <person name="Soanes D.M."/>
            <person name="van der Giezen M."/>
            <person name="Wahlund T.M."/>
            <person name="Williams B."/>
            <person name="Wilson W."/>
            <person name="Wolfe G."/>
            <person name="Wurch L.L."/>
        </authorList>
    </citation>
    <scope>NUCLEOTIDE SEQUENCE</scope>
</reference>
<dbReference type="PaxDb" id="2903-EOD04778"/>
<comment type="similarity">
    <text evidence="1">Belongs to the 5'-AMP-activated protein kinase gamma subunit family.</text>
</comment>
<evidence type="ECO:0000313" key="7">
    <source>
        <dbReference type="Proteomes" id="UP000013827"/>
    </source>
</evidence>
<name>A0A0D3I0J3_EMIH1</name>
<reference evidence="6" key="2">
    <citation type="submission" date="2024-10" db="UniProtKB">
        <authorList>
            <consortium name="EnsemblProtists"/>
        </authorList>
    </citation>
    <scope>IDENTIFICATION</scope>
</reference>
<keyword evidence="2" id="KW-0677">Repeat</keyword>
<dbReference type="SMART" id="SM00116">
    <property type="entry name" value="CBS"/>
    <property type="match status" value="1"/>
</dbReference>
<organism evidence="6 7">
    <name type="scientific">Emiliania huxleyi (strain CCMP1516)</name>
    <dbReference type="NCBI Taxonomy" id="280463"/>
    <lineage>
        <taxon>Eukaryota</taxon>
        <taxon>Haptista</taxon>
        <taxon>Haptophyta</taxon>
        <taxon>Prymnesiophyceae</taxon>
        <taxon>Isochrysidales</taxon>
        <taxon>Noelaerhabdaceae</taxon>
        <taxon>Emiliania</taxon>
    </lineage>
</organism>
<dbReference type="HOGENOM" id="CLU_2325150_0_0_1"/>
<dbReference type="RefSeq" id="XP_005757207.1">
    <property type="nucleotide sequence ID" value="XM_005757150.1"/>
</dbReference>
<dbReference type="EnsemblProtists" id="EOD04778">
    <property type="protein sequence ID" value="EOD04778"/>
    <property type="gene ID" value="EMIHUDRAFT_250443"/>
</dbReference>
<dbReference type="PANTHER" id="PTHR13780:SF35">
    <property type="entry name" value="LD22662P"/>
    <property type="match status" value="1"/>
</dbReference>
<dbReference type="KEGG" id="ehx:EMIHUDRAFT_250443"/>
<sequence>MDAHILEQHEIFELLPTHGKVVTLDADLPMKHALAALASHGATCLPVWDSALQRFVDVFSCTDLVDILVCLNDAGAVCAVVTASAVLAALLPSSPPHHG</sequence>
<protein>
    <recommendedName>
        <fullName evidence="5">CBS domain-containing protein</fullName>
    </recommendedName>
</protein>
<dbReference type="InterPro" id="IPR050511">
    <property type="entry name" value="AMPK_gamma/SDS23_families"/>
</dbReference>
<dbReference type="STRING" id="2903.R1B5B4"/>
<keyword evidence="7" id="KW-1185">Reference proteome</keyword>
<accession>A0A0D3I0J3</accession>
<dbReference type="AlphaFoldDB" id="A0A0D3I0J3"/>
<dbReference type="SUPFAM" id="SSF54631">
    <property type="entry name" value="CBS-domain pair"/>
    <property type="match status" value="1"/>
</dbReference>